<evidence type="ECO:0000256" key="2">
    <source>
        <dbReference type="ARBA" id="ARBA00022630"/>
    </source>
</evidence>
<accession>A0AB33JZV7</accession>
<dbReference type="InterPro" id="IPR036188">
    <property type="entry name" value="FAD/NAD-bd_sf"/>
</dbReference>
<protein>
    <submittedName>
        <fullName evidence="5">FAD-dependent oxidoreductase</fullName>
    </submittedName>
</protein>
<dbReference type="SUPFAM" id="SSF51905">
    <property type="entry name" value="FAD/NAD(P)-binding domain"/>
    <property type="match status" value="1"/>
</dbReference>
<comment type="cofactor">
    <cofactor evidence="1">
        <name>FAD</name>
        <dbReference type="ChEBI" id="CHEBI:57692"/>
    </cofactor>
</comment>
<feature type="domain" description="FAD/NAD(P)-binding" evidence="4">
    <location>
        <begin position="11"/>
        <end position="310"/>
    </location>
</feature>
<dbReference type="PANTHER" id="PTHR43429:SF3">
    <property type="entry name" value="NITRITE REDUCTASE [NAD(P)H]"/>
    <property type="match status" value="1"/>
</dbReference>
<dbReference type="InterPro" id="IPR050260">
    <property type="entry name" value="FAD-bd_OxRdtase"/>
</dbReference>
<sequence length="431" mass="45843">MLIDMTATDSRVVVVGGGMAGHRLAQQLALHGGREVLLLAEEEHRPYNRVLLAEVLAGRYAPEIAELAALPAAVERRRARVVRIDREQRRVLCDDGAEIGYGDLVLATGSNPVLPPLRGLFDDSLAGRDRHELPAGVFAFRTMADCADIDARLPGTRQAVVVGGGLLGVSAARALAARGIPVVLAHQGEHLLERHLDPEAAELLRTHLTELGVEVHTECRVRSVLTTDTADRAVTGVELADGFRLDADLLVIAVGVRPRTGLAQAAGLEVRRGVLVDDELRTDDPHIHALGDCAEHDGTVYGLAGPAFEQADVLAQVLTGRPAAYRGSRLLTRLTLAATPARGPLDIAAFGVTSPSPEDRVVRLADAGRGSYRKVIVRRDETGDRLVGGVLLGDLDTIGQVAHTWEGDEALSAHPLHLLTTRSTTPGGASR</sequence>
<gene>
    <name evidence="5" type="ORF">KCMC57_45040</name>
</gene>
<proteinExistence type="predicted"/>
<dbReference type="PRINTS" id="PR00368">
    <property type="entry name" value="FADPNR"/>
</dbReference>
<dbReference type="PANTHER" id="PTHR43429">
    <property type="entry name" value="PYRIDINE NUCLEOTIDE-DISULFIDE OXIDOREDUCTASE DOMAIN-CONTAINING"/>
    <property type="match status" value="1"/>
</dbReference>
<evidence type="ECO:0000259" key="4">
    <source>
        <dbReference type="Pfam" id="PF07992"/>
    </source>
</evidence>
<dbReference type="GO" id="GO:0016491">
    <property type="term" value="F:oxidoreductase activity"/>
    <property type="evidence" value="ECO:0007669"/>
    <property type="project" value="InterPro"/>
</dbReference>
<dbReference type="AlphaFoldDB" id="A0AB33JZV7"/>
<organism evidence="5">
    <name type="scientific">Kitasatospora sp. CMC57</name>
    <dbReference type="NCBI Taxonomy" id="3231513"/>
    <lineage>
        <taxon>Bacteria</taxon>
        <taxon>Bacillati</taxon>
        <taxon>Actinomycetota</taxon>
        <taxon>Actinomycetes</taxon>
        <taxon>Kitasatosporales</taxon>
        <taxon>Streptomycetaceae</taxon>
        <taxon>Kitasatospora</taxon>
    </lineage>
</organism>
<evidence type="ECO:0000256" key="3">
    <source>
        <dbReference type="ARBA" id="ARBA00022827"/>
    </source>
</evidence>
<keyword evidence="3" id="KW-0274">FAD</keyword>
<dbReference type="Pfam" id="PF07992">
    <property type="entry name" value="Pyr_redox_2"/>
    <property type="match status" value="1"/>
</dbReference>
<keyword evidence="2" id="KW-0285">Flavoprotein</keyword>
<dbReference type="Gene3D" id="3.50.50.60">
    <property type="entry name" value="FAD/NAD(P)-binding domain"/>
    <property type="match status" value="2"/>
</dbReference>
<evidence type="ECO:0000256" key="1">
    <source>
        <dbReference type="ARBA" id="ARBA00001974"/>
    </source>
</evidence>
<evidence type="ECO:0000313" key="5">
    <source>
        <dbReference type="EMBL" id="BFP48136.1"/>
    </source>
</evidence>
<name>A0AB33JZV7_9ACTN</name>
<dbReference type="InterPro" id="IPR023753">
    <property type="entry name" value="FAD/NAD-binding_dom"/>
</dbReference>
<reference evidence="5" key="1">
    <citation type="submission" date="2024-07" db="EMBL/GenBank/DDBJ databases">
        <title>Complete genome sequences of cellulolytic bacteria, Kitasatospora sp. CMC57 and Streptomyces sp. CMC78, isolated from Japanese agricultural soil.</title>
        <authorList>
            <person name="Hashimoto T."/>
            <person name="Ito M."/>
            <person name="Iwamoto M."/>
            <person name="Fukahori D."/>
            <person name="Shoda T."/>
            <person name="Sakoda M."/>
            <person name="Morohoshi T."/>
            <person name="Mitsuboshi M."/>
            <person name="Nishizawa T."/>
        </authorList>
    </citation>
    <scope>NUCLEOTIDE SEQUENCE</scope>
    <source>
        <strain evidence="5">CMC57</strain>
    </source>
</reference>
<dbReference type="PRINTS" id="PR00411">
    <property type="entry name" value="PNDRDTASEI"/>
</dbReference>
<dbReference type="EMBL" id="AP035881">
    <property type="protein sequence ID" value="BFP48136.1"/>
    <property type="molecule type" value="Genomic_DNA"/>
</dbReference>